<dbReference type="EMBL" id="CM020618">
    <property type="protein sequence ID" value="KAK1861872.1"/>
    <property type="molecule type" value="Genomic_DNA"/>
</dbReference>
<proteinExistence type="predicted"/>
<gene>
    <name evidence="1" type="ORF">I4F81_004451</name>
</gene>
<protein>
    <submittedName>
        <fullName evidence="1">Uncharacterized protein</fullName>
    </submittedName>
</protein>
<sequence>MDECLLDGRAIFLRRGPRNDADGAGASAAGAAGGGTPPPGVGLPAAGCSGSLEGTLRVGSDEDYARVHNAVRREAVDLCTMAAAVAAATPHPSAAVPNADILAAWFPFFYALVLAQLDLDDTALFTSLKGQDAPLPPALSAAGREHFRGGTAAVRKRLLFAGSMGELAAAVDDLVPPLLSYYTAADAAVPDALEVAAAGLGAARE</sequence>
<dbReference type="Proteomes" id="UP000798662">
    <property type="component" value="Chromosome 1"/>
</dbReference>
<evidence type="ECO:0000313" key="1">
    <source>
        <dbReference type="EMBL" id="KAK1861872.1"/>
    </source>
</evidence>
<accession>A0ACC3BVD8</accession>
<name>A0ACC3BVD8_PYRYE</name>
<reference evidence="1" key="1">
    <citation type="submission" date="2019-11" db="EMBL/GenBank/DDBJ databases">
        <title>Nori genome reveals adaptations in red seaweeds to the harsh intertidal environment.</title>
        <authorList>
            <person name="Wang D."/>
            <person name="Mao Y."/>
        </authorList>
    </citation>
    <scope>NUCLEOTIDE SEQUENCE</scope>
    <source>
        <tissue evidence="1">Gametophyte</tissue>
    </source>
</reference>
<evidence type="ECO:0000313" key="2">
    <source>
        <dbReference type="Proteomes" id="UP000798662"/>
    </source>
</evidence>
<organism evidence="1 2">
    <name type="scientific">Pyropia yezoensis</name>
    <name type="common">Susabi-nori</name>
    <name type="synonym">Porphyra yezoensis</name>
    <dbReference type="NCBI Taxonomy" id="2788"/>
    <lineage>
        <taxon>Eukaryota</taxon>
        <taxon>Rhodophyta</taxon>
        <taxon>Bangiophyceae</taxon>
        <taxon>Bangiales</taxon>
        <taxon>Bangiaceae</taxon>
        <taxon>Pyropia</taxon>
    </lineage>
</organism>
<comment type="caution">
    <text evidence="1">The sequence shown here is derived from an EMBL/GenBank/DDBJ whole genome shotgun (WGS) entry which is preliminary data.</text>
</comment>
<keyword evidence="2" id="KW-1185">Reference proteome</keyword>